<evidence type="ECO:0000256" key="1">
    <source>
        <dbReference type="SAM" id="MobiDB-lite"/>
    </source>
</evidence>
<keyword evidence="3" id="KW-1185">Reference proteome</keyword>
<organism evidence="2 3">
    <name type="scientific">Galerina marginata (strain CBS 339.88)</name>
    <dbReference type="NCBI Taxonomy" id="685588"/>
    <lineage>
        <taxon>Eukaryota</taxon>
        <taxon>Fungi</taxon>
        <taxon>Dikarya</taxon>
        <taxon>Basidiomycota</taxon>
        <taxon>Agaricomycotina</taxon>
        <taxon>Agaricomycetes</taxon>
        <taxon>Agaricomycetidae</taxon>
        <taxon>Agaricales</taxon>
        <taxon>Agaricineae</taxon>
        <taxon>Strophariaceae</taxon>
        <taxon>Galerina</taxon>
    </lineage>
</organism>
<evidence type="ECO:0000313" key="2">
    <source>
        <dbReference type="EMBL" id="KDR66980.1"/>
    </source>
</evidence>
<accession>A0A067S7Z2</accession>
<protein>
    <submittedName>
        <fullName evidence="2">Uncharacterized protein</fullName>
    </submittedName>
</protein>
<evidence type="ECO:0000313" key="3">
    <source>
        <dbReference type="Proteomes" id="UP000027222"/>
    </source>
</evidence>
<sequence>MSPAPPTTVKFNSKSEPGSGAETQAKVKPMRPALATSRRAGAGQWSWEPEENVEICFSAFNVNVR</sequence>
<name>A0A067S7Z2_GALM3</name>
<dbReference type="HOGENOM" id="CLU_2849847_0_0_1"/>
<proteinExistence type="predicted"/>
<dbReference type="AlphaFoldDB" id="A0A067S7Z2"/>
<reference evidence="3" key="1">
    <citation type="journal article" date="2014" name="Proc. Natl. Acad. Sci. U.S.A.">
        <title>Extensive sampling of basidiomycete genomes demonstrates inadequacy of the white-rot/brown-rot paradigm for wood decay fungi.</title>
        <authorList>
            <person name="Riley R."/>
            <person name="Salamov A.A."/>
            <person name="Brown D.W."/>
            <person name="Nagy L.G."/>
            <person name="Floudas D."/>
            <person name="Held B.W."/>
            <person name="Levasseur A."/>
            <person name="Lombard V."/>
            <person name="Morin E."/>
            <person name="Otillar R."/>
            <person name="Lindquist E.A."/>
            <person name="Sun H."/>
            <person name="LaButti K.M."/>
            <person name="Schmutz J."/>
            <person name="Jabbour D."/>
            <person name="Luo H."/>
            <person name="Baker S.E."/>
            <person name="Pisabarro A.G."/>
            <person name="Walton J.D."/>
            <person name="Blanchette R.A."/>
            <person name="Henrissat B."/>
            <person name="Martin F."/>
            <person name="Cullen D."/>
            <person name="Hibbett D.S."/>
            <person name="Grigoriev I.V."/>
        </authorList>
    </citation>
    <scope>NUCLEOTIDE SEQUENCE [LARGE SCALE GENOMIC DNA]</scope>
    <source>
        <strain evidence="3">CBS 339.88</strain>
    </source>
</reference>
<dbReference type="Proteomes" id="UP000027222">
    <property type="component" value="Unassembled WGS sequence"/>
</dbReference>
<feature type="region of interest" description="Disordered" evidence="1">
    <location>
        <begin position="1"/>
        <end position="33"/>
    </location>
</feature>
<gene>
    <name evidence="2" type="ORF">GALMADRAFT_232227</name>
</gene>
<dbReference type="EMBL" id="KL142418">
    <property type="protein sequence ID" value="KDR66980.1"/>
    <property type="molecule type" value="Genomic_DNA"/>
</dbReference>